<feature type="transmembrane region" description="Helical" evidence="1">
    <location>
        <begin position="6"/>
        <end position="28"/>
    </location>
</feature>
<feature type="transmembrane region" description="Helical" evidence="1">
    <location>
        <begin position="197"/>
        <end position="218"/>
    </location>
</feature>
<feature type="non-terminal residue" evidence="2">
    <location>
        <position position="1"/>
    </location>
</feature>
<evidence type="ECO:0000313" key="3">
    <source>
        <dbReference type="Proteomes" id="UP000231252"/>
    </source>
</evidence>
<feature type="transmembrane region" description="Helical" evidence="1">
    <location>
        <begin position="35"/>
        <end position="53"/>
    </location>
</feature>
<feature type="transmembrane region" description="Helical" evidence="1">
    <location>
        <begin position="59"/>
        <end position="83"/>
    </location>
</feature>
<sequence>AVVIGTLDGFNPCAMWVLLFLISLLLNLQDKKRRWLLGSTFIIASGLVYFFFMSAWLNILLFIGFIVWVRVAIAVFALSAGAFSLHKFWQRQTGCIVENDEKRKETFEKLKKITYNKNLLVALFGIIGLAFAVNLVELLCSAGFPAIFTQILALNQLPPIQYYLYILLYVFFFMLDDIIIFVIAMKTLEATGISTKYAKYSHLIGGVLMVIIGALLILKPEFLMFNF</sequence>
<keyword evidence="1" id="KW-1133">Transmembrane helix</keyword>
<keyword evidence="1" id="KW-0472">Membrane</keyword>
<comment type="caution">
    <text evidence="2">The sequence shown here is derived from an EMBL/GenBank/DDBJ whole genome shotgun (WGS) entry which is preliminary data.</text>
</comment>
<gene>
    <name evidence="2" type="ORF">COT50_04455</name>
</gene>
<protein>
    <recommendedName>
        <fullName evidence="4">Glutaredoxin</fullName>
    </recommendedName>
</protein>
<keyword evidence="1" id="KW-0812">Transmembrane</keyword>
<reference evidence="3" key="1">
    <citation type="submission" date="2017-09" db="EMBL/GenBank/DDBJ databases">
        <title>Depth-based differentiation of microbial function through sediment-hosted aquifers and enrichment of novel symbionts in the deep terrestrial subsurface.</title>
        <authorList>
            <person name="Probst A.J."/>
            <person name="Ladd B."/>
            <person name="Jarett J.K."/>
            <person name="Geller-Mcgrath D.E."/>
            <person name="Sieber C.M.K."/>
            <person name="Emerson J.B."/>
            <person name="Anantharaman K."/>
            <person name="Thomas B.C."/>
            <person name="Malmstrom R."/>
            <person name="Stieglmeier M."/>
            <person name="Klingl A."/>
            <person name="Woyke T."/>
            <person name="Ryan C.M."/>
            <person name="Banfield J.F."/>
        </authorList>
    </citation>
    <scope>NUCLEOTIDE SEQUENCE [LARGE SCALE GENOMIC DNA]</scope>
</reference>
<evidence type="ECO:0000313" key="2">
    <source>
        <dbReference type="EMBL" id="PIS22005.1"/>
    </source>
</evidence>
<dbReference type="EMBL" id="PEYU01000099">
    <property type="protein sequence ID" value="PIS22005.1"/>
    <property type="molecule type" value="Genomic_DNA"/>
</dbReference>
<accession>A0A2H0XB10</accession>
<evidence type="ECO:0000256" key="1">
    <source>
        <dbReference type="SAM" id="Phobius"/>
    </source>
</evidence>
<evidence type="ECO:0008006" key="4">
    <source>
        <dbReference type="Google" id="ProtNLM"/>
    </source>
</evidence>
<feature type="transmembrane region" description="Helical" evidence="1">
    <location>
        <begin position="119"/>
        <end position="148"/>
    </location>
</feature>
<name>A0A2H0XB10_UNCKA</name>
<dbReference type="AlphaFoldDB" id="A0A2H0XB10"/>
<dbReference type="Proteomes" id="UP000231252">
    <property type="component" value="Unassembled WGS sequence"/>
</dbReference>
<proteinExistence type="predicted"/>
<feature type="transmembrane region" description="Helical" evidence="1">
    <location>
        <begin position="160"/>
        <end position="185"/>
    </location>
</feature>
<organism evidence="2 3">
    <name type="scientific">candidate division WWE3 bacterium CG08_land_8_20_14_0_20_41_10</name>
    <dbReference type="NCBI Taxonomy" id="1975085"/>
    <lineage>
        <taxon>Bacteria</taxon>
        <taxon>Katanobacteria</taxon>
    </lineage>
</organism>